<keyword evidence="1" id="KW-0812">Transmembrane</keyword>
<name>A0A1V2UZM5_9GAMM</name>
<organism evidence="2 3">
    <name type="scientific">Acinetobacter genomosp. 33YU</name>
    <dbReference type="NCBI Taxonomy" id="1675530"/>
    <lineage>
        <taxon>Bacteria</taxon>
        <taxon>Pseudomonadati</taxon>
        <taxon>Pseudomonadota</taxon>
        <taxon>Gammaproteobacteria</taxon>
        <taxon>Moraxellales</taxon>
        <taxon>Moraxellaceae</taxon>
        <taxon>Acinetobacter</taxon>
    </lineage>
</organism>
<feature type="transmembrane region" description="Helical" evidence="1">
    <location>
        <begin position="169"/>
        <end position="187"/>
    </location>
</feature>
<dbReference type="AlphaFoldDB" id="A0A1V2UZM5"/>
<protein>
    <submittedName>
        <fullName evidence="2">Uncharacterized protein</fullName>
    </submittedName>
</protein>
<feature type="transmembrane region" description="Helical" evidence="1">
    <location>
        <begin position="6"/>
        <end position="23"/>
    </location>
</feature>
<feature type="transmembrane region" description="Helical" evidence="1">
    <location>
        <begin position="126"/>
        <end position="149"/>
    </location>
</feature>
<keyword evidence="3" id="KW-1185">Reference proteome</keyword>
<dbReference type="EMBL" id="LFZS01000003">
    <property type="protein sequence ID" value="ONN55431.1"/>
    <property type="molecule type" value="Genomic_DNA"/>
</dbReference>
<evidence type="ECO:0000313" key="2">
    <source>
        <dbReference type="EMBL" id="ONN55431.1"/>
    </source>
</evidence>
<dbReference type="RefSeq" id="WP_077168900.1">
    <property type="nucleotide sequence ID" value="NZ_LFZS01000003.1"/>
</dbReference>
<proteinExistence type="predicted"/>
<comment type="caution">
    <text evidence="2">The sequence shown here is derived from an EMBL/GenBank/DDBJ whole genome shotgun (WGS) entry which is preliminary data.</text>
</comment>
<dbReference type="Proteomes" id="UP000189376">
    <property type="component" value="Unassembled WGS sequence"/>
</dbReference>
<keyword evidence="1" id="KW-0472">Membrane</keyword>
<gene>
    <name evidence="2" type="ORF">AC058_06225</name>
</gene>
<evidence type="ECO:0000313" key="3">
    <source>
        <dbReference type="Proteomes" id="UP000189376"/>
    </source>
</evidence>
<reference evidence="2 3" key="1">
    <citation type="submission" date="2015-07" db="EMBL/GenBank/DDBJ databases">
        <title>Acinetobacter yuneri, a novel member of Acinetobacter calcoaceticus-Acinetobacter baumannii complex isolated from clinical specimen.</title>
        <authorList>
            <person name="Yu Y."/>
        </authorList>
    </citation>
    <scope>NUCLEOTIDE SEQUENCE [LARGE SCALE GENOMIC DNA]</scope>
    <source>
        <strain evidence="2 3">A362</strain>
    </source>
</reference>
<keyword evidence="1" id="KW-1133">Transmembrane helix</keyword>
<evidence type="ECO:0000256" key="1">
    <source>
        <dbReference type="SAM" id="Phobius"/>
    </source>
</evidence>
<sequence>MDLVLKYLPLIIFIYPILTWLDSRKRFTHNAKFYADRALSVKIYEEECSREGIKDHEKSAFAQALAGTDKLGFRDIDIIKSKFPDSLFVMINNLLKIRKKIAIDTLNGEDVFVAKQTLKTLQLRPIWYTILYFSSMPIIISNTLLVTLFNNLGWNLILLDDNTFLFTQGASVIIGVGVAVVAAIKFINNEVLVSLIKDKKIVISKDEFENSFTSHCLEYEI</sequence>
<accession>A0A1V2UZM5</accession>